<keyword evidence="1" id="KW-0547">Nucleotide-binding</keyword>
<proteinExistence type="predicted"/>
<dbReference type="Gene3D" id="3.40.50.12780">
    <property type="entry name" value="N-terminal domain of ligase-like"/>
    <property type="match status" value="1"/>
</dbReference>
<dbReference type="PANTHER" id="PTHR43272:SF33">
    <property type="entry name" value="AMP-BINDING DOMAIN-CONTAINING PROTEIN-RELATED"/>
    <property type="match status" value="1"/>
</dbReference>
<dbReference type="Proteomes" id="UP000183529">
    <property type="component" value="Unassembled WGS sequence"/>
</dbReference>
<sequence length="539" mass="61544">MNSEILEARHRIIASCIDGLYENHKNRIIFWDRNSRSERSFSEFRSDLQVILEKINTLTNANDVKRISIIGPTCYEWFLIDVACIYCGLMVHAIPESVSTIEYEDLLTGQEIDLEFVHVECSRRINISRKVVFFGDFSSDLKSNHLLHVPQSIAPEPRAVQGPHYSYAFSSGTQGRQKLLKLPYPDLELSRGKLGRDKGRDSRSEPDSIFIWMSFSHYLQRWFSLQALFLGFDLIISKNKDAVVNIMRERPTVMASAAILYEMIAWAAERKISGLRADARFALNVFNFLKINRFHYKNPVRRLFDFVYLKNLTKLYGGRPEQFIWSGSCVKEEALRTLDRIGLQVYGGYALSELGPISTDRRESFRLGSVGRPTQKIKISESGEILVKWSESMRDASNLLIDSEGYVHTGDLGYLDQDGYLFVEGRKDDIIVLSTGKNIIPVEIEGRIRSVAGVSDAIIYSDDDMYLKVILEIDGESIDSHIIRDSIGKINGRLRDYEKIISFKLMGDFRSVEGVVTPSEKIKRRAIVTAARSIEEIMI</sequence>
<dbReference type="GO" id="GO:0004467">
    <property type="term" value="F:long-chain fatty acid-CoA ligase activity"/>
    <property type="evidence" value="ECO:0007669"/>
    <property type="project" value="TreeGrafter"/>
</dbReference>
<evidence type="ECO:0000313" key="5">
    <source>
        <dbReference type="Proteomes" id="UP000183529"/>
    </source>
</evidence>
<organism evidence="4 5">
    <name type="scientific">Paraburkholderia tropica</name>
    <dbReference type="NCBI Taxonomy" id="92647"/>
    <lineage>
        <taxon>Bacteria</taxon>
        <taxon>Pseudomonadati</taxon>
        <taxon>Pseudomonadota</taxon>
        <taxon>Betaproteobacteria</taxon>
        <taxon>Burkholderiales</taxon>
        <taxon>Burkholderiaceae</taxon>
        <taxon>Paraburkholderia</taxon>
    </lineage>
</organism>
<accession>A0AAQ1JXN7</accession>
<comment type="caution">
    <text evidence="4">The sequence shown here is derived from an EMBL/GenBank/DDBJ whole genome shotgun (WGS) entry which is preliminary data.</text>
</comment>
<dbReference type="Pfam" id="PF00501">
    <property type="entry name" value="AMP-binding"/>
    <property type="match status" value="1"/>
</dbReference>
<keyword evidence="2" id="KW-0067">ATP-binding</keyword>
<dbReference type="RefSeq" id="WP_080180116.1">
    <property type="nucleotide sequence ID" value="NZ_CADFGN010000015.1"/>
</dbReference>
<feature type="domain" description="AMP-dependent synthetase/ligase" evidence="3">
    <location>
        <begin position="65"/>
        <end position="379"/>
    </location>
</feature>
<dbReference type="InterPro" id="IPR042099">
    <property type="entry name" value="ANL_N_sf"/>
</dbReference>
<gene>
    <name evidence="4" type="ORF">SAMN05216550_12372</name>
</gene>
<evidence type="ECO:0000256" key="2">
    <source>
        <dbReference type="ARBA" id="ARBA00022840"/>
    </source>
</evidence>
<reference evidence="4 5" key="1">
    <citation type="submission" date="2016-10" db="EMBL/GenBank/DDBJ databases">
        <authorList>
            <person name="Varghese N."/>
            <person name="Submissions S."/>
        </authorList>
    </citation>
    <scope>NUCLEOTIDE SEQUENCE [LARGE SCALE GENOMIC DNA]</scope>
    <source>
        <strain evidence="4 5">LMG 22274</strain>
    </source>
</reference>
<evidence type="ECO:0000256" key="1">
    <source>
        <dbReference type="ARBA" id="ARBA00022741"/>
    </source>
</evidence>
<dbReference type="GO" id="GO:0016020">
    <property type="term" value="C:membrane"/>
    <property type="evidence" value="ECO:0007669"/>
    <property type="project" value="TreeGrafter"/>
</dbReference>
<dbReference type="Pfam" id="PF23562">
    <property type="entry name" value="AMP-binding_C_3"/>
    <property type="match status" value="1"/>
</dbReference>
<name>A0AAQ1JXN7_9BURK</name>
<dbReference type="InterPro" id="IPR000873">
    <property type="entry name" value="AMP-dep_synth/lig_dom"/>
</dbReference>
<dbReference type="AlphaFoldDB" id="A0AAQ1JXN7"/>
<dbReference type="GO" id="GO:0005524">
    <property type="term" value="F:ATP binding"/>
    <property type="evidence" value="ECO:0007669"/>
    <property type="project" value="UniProtKB-KW"/>
</dbReference>
<dbReference type="PANTHER" id="PTHR43272">
    <property type="entry name" value="LONG-CHAIN-FATTY-ACID--COA LIGASE"/>
    <property type="match status" value="1"/>
</dbReference>
<dbReference type="SUPFAM" id="SSF56801">
    <property type="entry name" value="Acetyl-CoA synthetase-like"/>
    <property type="match status" value="1"/>
</dbReference>
<evidence type="ECO:0000259" key="3">
    <source>
        <dbReference type="Pfam" id="PF00501"/>
    </source>
</evidence>
<protein>
    <submittedName>
        <fullName evidence="4">Long-chain acyl-CoA synthetase (AMP-forming)</fullName>
    </submittedName>
</protein>
<dbReference type="EMBL" id="FNZM01000023">
    <property type="protein sequence ID" value="SEK13055.1"/>
    <property type="molecule type" value="Genomic_DNA"/>
</dbReference>
<evidence type="ECO:0000313" key="4">
    <source>
        <dbReference type="EMBL" id="SEK13055.1"/>
    </source>
</evidence>